<gene>
    <name evidence="2" type="ORF">FA13DRAFT_1710026</name>
</gene>
<feature type="compositionally biased region" description="Basic and acidic residues" evidence="1">
    <location>
        <begin position="25"/>
        <end position="35"/>
    </location>
</feature>
<dbReference type="AlphaFoldDB" id="A0A4Y7TCB6"/>
<feature type="compositionally biased region" description="Polar residues" evidence="1">
    <location>
        <begin position="1"/>
        <end position="23"/>
    </location>
</feature>
<comment type="caution">
    <text evidence="2">The sequence shown here is derived from an EMBL/GenBank/DDBJ whole genome shotgun (WGS) entry which is preliminary data.</text>
</comment>
<evidence type="ECO:0000313" key="3">
    <source>
        <dbReference type="Proteomes" id="UP000298030"/>
    </source>
</evidence>
<feature type="region of interest" description="Disordered" evidence="1">
    <location>
        <begin position="105"/>
        <end position="124"/>
    </location>
</feature>
<dbReference type="EMBL" id="QPFP01000020">
    <property type="protein sequence ID" value="TEB31199.1"/>
    <property type="molecule type" value="Genomic_DNA"/>
</dbReference>
<keyword evidence="3" id="KW-1185">Reference proteome</keyword>
<organism evidence="2 3">
    <name type="scientific">Coprinellus micaceus</name>
    <name type="common">Glistening ink-cap mushroom</name>
    <name type="synonym">Coprinus micaceus</name>
    <dbReference type="NCBI Taxonomy" id="71717"/>
    <lineage>
        <taxon>Eukaryota</taxon>
        <taxon>Fungi</taxon>
        <taxon>Dikarya</taxon>
        <taxon>Basidiomycota</taxon>
        <taxon>Agaricomycotina</taxon>
        <taxon>Agaricomycetes</taxon>
        <taxon>Agaricomycetidae</taxon>
        <taxon>Agaricales</taxon>
        <taxon>Agaricineae</taxon>
        <taxon>Psathyrellaceae</taxon>
        <taxon>Coprinellus</taxon>
    </lineage>
</organism>
<accession>A0A4Y7TCB6</accession>
<proteinExistence type="predicted"/>
<feature type="region of interest" description="Disordered" evidence="1">
    <location>
        <begin position="1"/>
        <end position="37"/>
    </location>
</feature>
<evidence type="ECO:0000256" key="1">
    <source>
        <dbReference type="SAM" id="MobiDB-lite"/>
    </source>
</evidence>
<protein>
    <submittedName>
        <fullName evidence="2">Uncharacterized protein</fullName>
    </submittedName>
</protein>
<name>A0A4Y7TCB6_COPMI</name>
<dbReference type="STRING" id="71717.A0A4Y7TCB6"/>
<sequence length="307" mass="35457">MPSTDLNIHQIQANMKRTGSGKSADTPKKKTKPEPDPCEICGEPLQANVVKRHAKCVRNTVTVSNREGEQFTYYRQSDKSFHCRGCEFTHPKRDEFKAHVEEMHLDRDSREPPAEGEEEEGIIPGLDERSRTPELTAPRECVEYLKRHGLVVHENLLICVQCKSVVNHTKVRKHFTNRHKELETAPTMQQDFNSRVLQFCRTLIADPPHPTQPLERNPYLETMFSYMRCLSCNHCYASPDSYNQHNCLPEGKRGDAVLYDCQRFVSNTSSPWFPIKKDAPPPFNMRQATPLQLYMISECDREEEPLD</sequence>
<reference evidence="2 3" key="1">
    <citation type="journal article" date="2019" name="Nat. Ecol. Evol.">
        <title>Megaphylogeny resolves global patterns of mushroom evolution.</title>
        <authorList>
            <person name="Varga T."/>
            <person name="Krizsan K."/>
            <person name="Foldi C."/>
            <person name="Dima B."/>
            <person name="Sanchez-Garcia M."/>
            <person name="Sanchez-Ramirez S."/>
            <person name="Szollosi G.J."/>
            <person name="Szarkandi J.G."/>
            <person name="Papp V."/>
            <person name="Albert L."/>
            <person name="Andreopoulos W."/>
            <person name="Angelini C."/>
            <person name="Antonin V."/>
            <person name="Barry K.W."/>
            <person name="Bougher N.L."/>
            <person name="Buchanan P."/>
            <person name="Buyck B."/>
            <person name="Bense V."/>
            <person name="Catcheside P."/>
            <person name="Chovatia M."/>
            <person name="Cooper J."/>
            <person name="Damon W."/>
            <person name="Desjardin D."/>
            <person name="Finy P."/>
            <person name="Geml J."/>
            <person name="Haridas S."/>
            <person name="Hughes K."/>
            <person name="Justo A."/>
            <person name="Karasinski D."/>
            <person name="Kautmanova I."/>
            <person name="Kiss B."/>
            <person name="Kocsube S."/>
            <person name="Kotiranta H."/>
            <person name="LaButti K.M."/>
            <person name="Lechner B.E."/>
            <person name="Liimatainen K."/>
            <person name="Lipzen A."/>
            <person name="Lukacs Z."/>
            <person name="Mihaltcheva S."/>
            <person name="Morgado L.N."/>
            <person name="Niskanen T."/>
            <person name="Noordeloos M.E."/>
            <person name="Ohm R.A."/>
            <person name="Ortiz-Santana B."/>
            <person name="Ovrebo C."/>
            <person name="Racz N."/>
            <person name="Riley R."/>
            <person name="Savchenko A."/>
            <person name="Shiryaev A."/>
            <person name="Soop K."/>
            <person name="Spirin V."/>
            <person name="Szebenyi C."/>
            <person name="Tomsovsky M."/>
            <person name="Tulloss R.E."/>
            <person name="Uehling J."/>
            <person name="Grigoriev I.V."/>
            <person name="Vagvolgyi C."/>
            <person name="Papp T."/>
            <person name="Martin F.M."/>
            <person name="Miettinen O."/>
            <person name="Hibbett D.S."/>
            <person name="Nagy L.G."/>
        </authorList>
    </citation>
    <scope>NUCLEOTIDE SEQUENCE [LARGE SCALE GENOMIC DNA]</scope>
    <source>
        <strain evidence="2 3">FP101781</strain>
    </source>
</reference>
<feature type="non-terminal residue" evidence="2">
    <location>
        <position position="307"/>
    </location>
</feature>
<dbReference type="Proteomes" id="UP000298030">
    <property type="component" value="Unassembled WGS sequence"/>
</dbReference>
<dbReference type="OrthoDB" id="3104985at2759"/>
<evidence type="ECO:0000313" key="2">
    <source>
        <dbReference type="EMBL" id="TEB31199.1"/>
    </source>
</evidence>